<dbReference type="PRINTS" id="PR00039">
    <property type="entry name" value="HTHLYSR"/>
</dbReference>
<dbReference type="Pfam" id="PF03466">
    <property type="entry name" value="LysR_substrate"/>
    <property type="match status" value="1"/>
</dbReference>
<evidence type="ECO:0000256" key="2">
    <source>
        <dbReference type="ARBA" id="ARBA00023015"/>
    </source>
</evidence>
<feature type="domain" description="HTH lysR-type" evidence="5">
    <location>
        <begin position="1"/>
        <end position="58"/>
    </location>
</feature>
<proteinExistence type="inferred from homology"/>
<dbReference type="InterPro" id="IPR036388">
    <property type="entry name" value="WH-like_DNA-bd_sf"/>
</dbReference>
<dbReference type="Proteomes" id="UP001470288">
    <property type="component" value="Unassembled WGS sequence"/>
</dbReference>
<keyword evidence="4" id="KW-0804">Transcription</keyword>
<dbReference type="Gene3D" id="1.10.10.10">
    <property type="entry name" value="Winged helix-like DNA-binding domain superfamily/Winged helix DNA-binding domain"/>
    <property type="match status" value="1"/>
</dbReference>
<reference evidence="6 7" key="1">
    <citation type="submission" date="2024-03" db="EMBL/GenBank/DDBJ databases">
        <title>Human intestinal bacterial collection.</title>
        <authorList>
            <person name="Pauvert C."/>
            <person name="Hitch T.C.A."/>
            <person name="Clavel T."/>
        </authorList>
    </citation>
    <scope>NUCLEOTIDE SEQUENCE [LARGE SCALE GENOMIC DNA]</scope>
    <source>
        <strain evidence="6 7">CLA-AA-H78B</strain>
    </source>
</reference>
<evidence type="ECO:0000313" key="7">
    <source>
        <dbReference type="Proteomes" id="UP001470288"/>
    </source>
</evidence>
<comment type="similarity">
    <text evidence="1">Belongs to the LysR transcriptional regulatory family.</text>
</comment>
<keyword evidence="7" id="KW-1185">Reference proteome</keyword>
<dbReference type="Gene3D" id="3.40.190.290">
    <property type="match status" value="1"/>
</dbReference>
<gene>
    <name evidence="6" type="ORF">WMO62_14795</name>
</gene>
<evidence type="ECO:0000256" key="3">
    <source>
        <dbReference type="ARBA" id="ARBA00023125"/>
    </source>
</evidence>
<evidence type="ECO:0000313" key="6">
    <source>
        <dbReference type="EMBL" id="MEQ2580077.1"/>
    </source>
</evidence>
<keyword evidence="3" id="KW-0238">DNA-binding</keyword>
<dbReference type="Pfam" id="PF00126">
    <property type="entry name" value="HTH_1"/>
    <property type="match status" value="1"/>
</dbReference>
<dbReference type="SUPFAM" id="SSF53850">
    <property type="entry name" value="Periplasmic binding protein-like II"/>
    <property type="match status" value="1"/>
</dbReference>
<dbReference type="PANTHER" id="PTHR30346">
    <property type="entry name" value="TRANSCRIPTIONAL DUAL REGULATOR HCAR-RELATED"/>
    <property type="match status" value="1"/>
</dbReference>
<dbReference type="InterPro" id="IPR036390">
    <property type="entry name" value="WH_DNA-bd_sf"/>
</dbReference>
<dbReference type="CDD" id="cd05466">
    <property type="entry name" value="PBP2_LTTR_substrate"/>
    <property type="match status" value="1"/>
</dbReference>
<dbReference type="EMBL" id="JBBMFC010000043">
    <property type="protein sequence ID" value="MEQ2580077.1"/>
    <property type="molecule type" value="Genomic_DNA"/>
</dbReference>
<sequence length="295" mass="33364">MKTEYMREFLELAAEKNYSLAARKLFISQPTLSRHVQAIEEALGYPLVESSSHGVKLTEYGFSAARSFRKILKEYDLLLETGKNLAQRISGTLTLGILYYAIDDYCGGFLQWFQRKYPNVQLKCNSYLPQQLVNDLRAFKIDVGTLFRMDSASSEDLKYFRISSTSMIAMTSKDSPLAEKDSVTLVELTDYPLITLENDEYSASVTQQYLLANHLHFQEIILADNVETVPWIIRSTGGIHITGESVRRQNASSVVYIPISSKKPGMSFGFVCIAGNENPLVVLFFEALKEFFGHQ</sequence>
<evidence type="ECO:0000256" key="4">
    <source>
        <dbReference type="ARBA" id="ARBA00023163"/>
    </source>
</evidence>
<organism evidence="6 7">
    <name type="scientific">Hominiventricola aquisgranensis</name>
    <dbReference type="NCBI Taxonomy" id="3133164"/>
    <lineage>
        <taxon>Bacteria</taxon>
        <taxon>Bacillati</taxon>
        <taxon>Bacillota</taxon>
        <taxon>Clostridia</taxon>
        <taxon>Lachnospirales</taxon>
        <taxon>Lachnospiraceae</taxon>
        <taxon>Hominiventricola</taxon>
    </lineage>
</organism>
<dbReference type="InterPro" id="IPR000847">
    <property type="entry name" value="LysR_HTH_N"/>
</dbReference>
<dbReference type="PANTHER" id="PTHR30346:SF0">
    <property type="entry name" value="HCA OPERON TRANSCRIPTIONAL ACTIVATOR HCAR"/>
    <property type="match status" value="1"/>
</dbReference>
<protein>
    <submittedName>
        <fullName evidence="6">LysR family transcriptional regulator</fullName>
    </submittedName>
</protein>
<name>A0ABV1I4F7_9FIRM</name>
<keyword evidence="2" id="KW-0805">Transcription regulation</keyword>
<evidence type="ECO:0000259" key="5">
    <source>
        <dbReference type="PROSITE" id="PS50931"/>
    </source>
</evidence>
<comment type="caution">
    <text evidence="6">The sequence shown here is derived from an EMBL/GenBank/DDBJ whole genome shotgun (WGS) entry which is preliminary data.</text>
</comment>
<evidence type="ECO:0000256" key="1">
    <source>
        <dbReference type="ARBA" id="ARBA00009437"/>
    </source>
</evidence>
<accession>A0ABV1I4F7</accession>
<dbReference type="SUPFAM" id="SSF46785">
    <property type="entry name" value="Winged helix' DNA-binding domain"/>
    <property type="match status" value="1"/>
</dbReference>
<dbReference type="PROSITE" id="PS50931">
    <property type="entry name" value="HTH_LYSR"/>
    <property type="match status" value="1"/>
</dbReference>
<dbReference type="RefSeq" id="WP_118440819.1">
    <property type="nucleotide sequence ID" value="NZ_JBBMFC010000043.1"/>
</dbReference>
<dbReference type="InterPro" id="IPR005119">
    <property type="entry name" value="LysR_subst-bd"/>
</dbReference>